<comment type="caution">
    <text evidence="2">The sequence shown here is derived from an EMBL/GenBank/DDBJ whole genome shotgun (WGS) entry which is preliminary data.</text>
</comment>
<proteinExistence type="predicted"/>
<evidence type="ECO:0000256" key="1">
    <source>
        <dbReference type="SAM" id="MobiDB-lite"/>
    </source>
</evidence>
<protein>
    <submittedName>
        <fullName evidence="2">Uncharacterized protein</fullName>
    </submittedName>
</protein>
<evidence type="ECO:0000313" key="2">
    <source>
        <dbReference type="EMBL" id="KAK3747798.1"/>
    </source>
</evidence>
<dbReference type="Proteomes" id="UP001283361">
    <property type="component" value="Unassembled WGS sequence"/>
</dbReference>
<reference evidence="2" key="1">
    <citation type="journal article" date="2023" name="G3 (Bethesda)">
        <title>A reference genome for the long-term kleptoplast-retaining sea slug Elysia crispata morphotype clarki.</title>
        <authorList>
            <person name="Eastman K.E."/>
            <person name="Pendleton A.L."/>
            <person name="Shaikh M.A."/>
            <person name="Suttiyut T."/>
            <person name="Ogas R."/>
            <person name="Tomko P."/>
            <person name="Gavelis G."/>
            <person name="Widhalm J.R."/>
            <person name="Wisecaver J.H."/>
        </authorList>
    </citation>
    <scope>NUCLEOTIDE SEQUENCE</scope>
    <source>
        <strain evidence="2">ECLA1</strain>
    </source>
</reference>
<gene>
    <name evidence="2" type="ORF">RRG08_057342</name>
</gene>
<dbReference type="AlphaFoldDB" id="A0AAE0YJG4"/>
<feature type="region of interest" description="Disordered" evidence="1">
    <location>
        <begin position="98"/>
        <end position="220"/>
    </location>
</feature>
<dbReference type="EMBL" id="JAWDGP010006072">
    <property type="protein sequence ID" value="KAK3747798.1"/>
    <property type="molecule type" value="Genomic_DNA"/>
</dbReference>
<name>A0AAE0YJG4_9GAST</name>
<feature type="compositionally biased region" description="Basic and acidic residues" evidence="1">
    <location>
        <begin position="118"/>
        <end position="135"/>
    </location>
</feature>
<keyword evidence="3" id="KW-1185">Reference proteome</keyword>
<evidence type="ECO:0000313" key="3">
    <source>
        <dbReference type="Proteomes" id="UP001283361"/>
    </source>
</evidence>
<accession>A0AAE0YJG4</accession>
<organism evidence="2 3">
    <name type="scientific">Elysia crispata</name>
    <name type="common">lettuce slug</name>
    <dbReference type="NCBI Taxonomy" id="231223"/>
    <lineage>
        <taxon>Eukaryota</taxon>
        <taxon>Metazoa</taxon>
        <taxon>Spiralia</taxon>
        <taxon>Lophotrochozoa</taxon>
        <taxon>Mollusca</taxon>
        <taxon>Gastropoda</taxon>
        <taxon>Heterobranchia</taxon>
        <taxon>Euthyneura</taxon>
        <taxon>Panpulmonata</taxon>
        <taxon>Sacoglossa</taxon>
        <taxon>Placobranchoidea</taxon>
        <taxon>Plakobranchidae</taxon>
        <taxon>Elysia</taxon>
    </lineage>
</organism>
<sequence length="220" mass="24066">MTTPPSKARGVFLPLRGKDPPRELKLNWLSRGNTPKGVLPNPSVGHAHLVEDRGRGLDEVPDRSSFLVKPLGRRAVTRGIVLPGVQPTFPPKARFLLFPRRGKRPPPLRGGSRWPSHLGRETRKDQNPRAKRGDFDISQAKLSTGESLPRFAINNRKGLTRPKTPPKPSLRATLKNTPRFAQACVPPEGGRDHLVASCRKGKGSPGRGGMPRANPKSPPS</sequence>